<evidence type="ECO:0000256" key="1">
    <source>
        <dbReference type="ARBA" id="ARBA00000448"/>
    </source>
</evidence>
<dbReference type="Pfam" id="PF01915">
    <property type="entry name" value="Glyco_hydro_3_C"/>
    <property type="match status" value="1"/>
</dbReference>
<dbReference type="GO" id="GO:0009251">
    <property type="term" value="P:glucan catabolic process"/>
    <property type="evidence" value="ECO:0007669"/>
    <property type="project" value="TreeGrafter"/>
</dbReference>
<evidence type="ECO:0000259" key="7">
    <source>
        <dbReference type="Pfam" id="PF01915"/>
    </source>
</evidence>
<evidence type="ECO:0000313" key="9">
    <source>
        <dbReference type="Proteomes" id="UP000631114"/>
    </source>
</evidence>
<protein>
    <recommendedName>
        <fullName evidence="3">beta-glucosidase</fullName>
        <ecNumber evidence="3">3.2.1.21</ecNumber>
    </recommendedName>
</protein>
<dbReference type="Proteomes" id="UP000631114">
    <property type="component" value="Unassembled WGS sequence"/>
</dbReference>
<dbReference type="GO" id="GO:0008422">
    <property type="term" value="F:beta-glucosidase activity"/>
    <property type="evidence" value="ECO:0007669"/>
    <property type="project" value="UniProtKB-EC"/>
</dbReference>
<evidence type="ECO:0000256" key="3">
    <source>
        <dbReference type="ARBA" id="ARBA00012744"/>
    </source>
</evidence>
<accession>A0A835LRE1</accession>
<dbReference type="InterPro" id="IPR002772">
    <property type="entry name" value="Glyco_hydro_3_C"/>
</dbReference>
<keyword evidence="5" id="KW-0378">Hydrolase</keyword>
<dbReference type="InterPro" id="IPR036881">
    <property type="entry name" value="Glyco_hydro_3_C_sf"/>
</dbReference>
<evidence type="ECO:0000256" key="5">
    <source>
        <dbReference type="ARBA" id="ARBA00022801"/>
    </source>
</evidence>
<evidence type="ECO:0000256" key="6">
    <source>
        <dbReference type="ARBA" id="ARBA00023295"/>
    </source>
</evidence>
<keyword evidence="4" id="KW-0732">Signal</keyword>
<dbReference type="EC" id="3.2.1.21" evidence="3"/>
<dbReference type="EMBL" id="JADFTS010000005">
    <property type="protein sequence ID" value="KAF9604705.1"/>
    <property type="molecule type" value="Genomic_DNA"/>
</dbReference>
<dbReference type="AlphaFoldDB" id="A0A835LRE1"/>
<keyword evidence="9" id="KW-1185">Reference proteome</keyword>
<evidence type="ECO:0000313" key="8">
    <source>
        <dbReference type="EMBL" id="KAF9604705.1"/>
    </source>
</evidence>
<sequence>MLYTLWSTRNELMERWAFSLFISIPLAVLKSKNTARLHIMGTSLGYGFVVVGELDSKCEDILNAMTFIFPGLGLLSPQWTSLNKNGLLPLILQRRRRRRFDTGSLDESVDKLTEKTKACQTAKMNLSDEVDLEDYVSRLIRLVFEAIEATVDKSTQVVYNENPSDDLLKSNDFSYDVVVVGEVPYAEPKVFGRPVVIKPYIQSIDALVAAWLPGSEGQGVADVLFGDFGFHGRLARTWFKSVDRLPMNIGDAHYDPLYPFGFGLLTEPTHQ</sequence>
<dbReference type="SUPFAM" id="SSF52279">
    <property type="entry name" value="Beta-D-glucan exohydrolase, C-terminal domain"/>
    <property type="match status" value="1"/>
</dbReference>
<feature type="domain" description="Glycoside hydrolase family 3 C-terminal" evidence="7">
    <location>
        <begin position="192"/>
        <end position="264"/>
    </location>
</feature>
<comment type="caution">
    <text evidence="8">The sequence shown here is derived from an EMBL/GenBank/DDBJ whole genome shotgun (WGS) entry which is preliminary data.</text>
</comment>
<dbReference type="OrthoDB" id="416222at2759"/>
<keyword evidence="6" id="KW-0326">Glycosidase</keyword>
<evidence type="ECO:0000256" key="2">
    <source>
        <dbReference type="ARBA" id="ARBA00005336"/>
    </source>
</evidence>
<comment type="catalytic activity">
    <reaction evidence="1">
        <text>Hydrolysis of terminal, non-reducing beta-D-glucosyl residues with release of beta-D-glucose.</text>
        <dbReference type="EC" id="3.2.1.21"/>
    </reaction>
</comment>
<evidence type="ECO:0000256" key="4">
    <source>
        <dbReference type="ARBA" id="ARBA00022729"/>
    </source>
</evidence>
<organism evidence="8 9">
    <name type="scientific">Coptis chinensis</name>
    <dbReference type="NCBI Taxonomy" id="261450"/>
    <lineage>
        <taxon>Eukaryota</taxon>
        <taxon>Viridiplantae</taxon>
        <taxon>Streptophyta</taxon>
        <taxon>Embryophyta</taxon>
        <taxon>Tracheophyta</taxon>
        <taxon>Spermatophyta</taxon>
        <taxon>Magnoliopsida</taxon>
        <taxon>Ranunculales</taxon>
        <taxon>Ranunculaceae</taxon>
        <taxon>Coptidoideae</taxon>
        <taxon>Coptis</taxon>
    </lineage>
</organism>
<dbReference type="PANTHER" id="PTHR30620">
    <property type="entry name" value="PERIPLASMIC BETA-GLUCOSIDASE-RELATED"/>
    <property type="match status" value="1"/>
</dbReference>
<dbReference type="Gene3D" id="3.40.50.1700">
    <property type="entry name" value="Glycoside hydrolase family 3 C-terminal domain"/>
    <property type="match status" value="1"/>
</dbReference>
<gene>
    <name evidence="8" type="ORF">IFM89_009141</name>
</gene>
<comment type="similarity">
    <text evidence="2">Belongs to the glycosyl hydrolase 3 family.</text>
</comment>
<dbReference type="PANTHER" id="PTHR30620:SF16">
    <property type="entry name" value="LYSOSOMAL BETA GLUCOSIDASE"/>
    <property type="match status" value="1"/>
</dbReference>
<proteinExistence type="inferred from homology"/>
<dbReference type="InterPro" id="IPR051915">
    <property type="entry name" value="Cellulose_Degrad_GH3"/>
</dbReference>
<name>A0A835LRE1_9MAGN</name>
<reference evidence="8 9" key="1">
    <citation type="submission" date="2020-10" db="EMBL/GenBank/DDBJ databases">
        <title>The Coptis chinensis genome and diversification of protoberbering-type alkaloids.</title>
        <authorList>
            <person name="Wang B."/>
            <person name="Shu S."/>
            <person name="Song C."/>
            <person name="Liu Y."/>
        </authorList>
    </citation>
    <scope>NUCLEOTIDE SEQUENCE [LARGE SCALE GENOMIC DNA]</scope>
    <source>
        <strain evidence="8">HL-2020</strain>
        <tissue evidence="8">Leaf</tissue>
    </source>
</reference>